<proteinExistence type="predicted"/>
<organism evidence="2">
    <name type="scientific">hydrothermal vent metagenome</name>
    <dbReference type="NCBI Taxonomy" id="652676"/>
    <lineage>
        <taxon>unclassified sequences</taxon>
        <taxon>metagenomes</taxon>
        <taxon>ecological metagenomes</taxon>
    </lineage>
</organism>
<gene>
    <name evidence="2" type="ORF">MNBD_ALPHA11-989</name>
</gene>
<protein>
    <submittedName>
        <fullName evidence="2">Uncharacterized protein</fullName>
    </submittedName>
</protein>
<accession>A0A3B0TMS5</accession>
<dbReference type="EMBL" id="UOEQ01000249">
    <property type="protein sequence ID" value="VAW20011.1"/>
    <property type="molecule type" value="Genomic_DNA"/>
</dbReference>
<name>A0A3B0TMS5_9ZZZZ</name>
<dbReference type="AlphaFoldDB" id="A0A3B0TMS5"/>
<sequence>MAHLVSPASLNCQKMTKERRQQKGAAFPQNLAAPFYIFVIG</sequence>
<evidence type="ECO:0000256" key="1">
    <source>
        <dbReference type="SAM" id="MobiDB-lite"/>
    </source>
</evidence>
<reference evidence="2" key="1">
    <citation type="submission" date="2018-06" db="EMBL/GenBank/DDBJ databases">
        <authorList>
            <person name="Zhirakovskaya E."/>
        </authorList>
    </citation>
    <scope>NUCLEOTIDE SEQUENCE</scope>
</reference>
<evidence type="ECO:0000313" key="2">
    <source>
        <dbReference type="EMBL" id="VAW20011.1"/>
    </source>
</evidence>
<feature type="region of interest" description="Disordered" evidence="1">
    <location>
        <begin position="1"/>
        <end position="23"/>
    </location>
</feature>